<evidence type="ECO:0000256" key="1">
    <source>
        <dbReference type="ARBA" id="ARBA00005187"/>
    </source>
</evidence>
<dbReference type="InterPro" id="IPR006426">
    <property type="entry name" value="Asn_synth_AEB"/>
</dbReference>
<evidence type="ECO:0000256" key="7">
    <source>
        <dbReference type="ARBA" id="ARBA00022962"/>
    </source>
</evidence>
<dbReference type="AlphaFoldDB" id="A4X7Y5"/>
<dbReference type="InterPro" id="IPR033738">
    <property type="entry name" value="AsnB_N"/>
</dbReference>
<dbReference type="SUPFAM" id="SSF56235">
    <property type="entry name" value="N-terminal nucleophile aminohydrolases (Ntn hydrolases)"/>
    <property type="match status" value="1"/>
</dbReference>
<keyword evidence="14" id="KW-1185">Reference proteome</keyword>
<dbReference type="STRING" id="369723.Strop_2541"/>
<dbReference type="Pfam" id="PF00733">
    <property type="entry name" value="Asn_synthase"/>
    <property type="match status" value="1"/>
</dbReference>
<dbReference type="SUPFAM" id="SSF52402">
    <property type="entry name" value="Adenine nucleotide alpha hydrolases-like"/>
    <property type="match status" value="1"/>
</dbReference>
<feature type="active site" description="For GATase activity" evidence="9">
    <location>
        <position position="30"/>
    </location>
</feature>
<comment type="catalytic activity">
    <reaction evidence="8">
        <text>L-aspartate + L-glutamine + ATP + H2O = L-asparagine + L-glutamate + AMP + diphosphate + H(+)</text>
        <dbReference type="Rhea" id="RHEA:12228"/>
        <dbReference type="ChEBI" id="CHEBI:15377"/>
        <dbReference type="ChEBI" id="CHEBI:15378"/>
        <dbReference type="ChEBI" id="CHEBI:29985"/>
        <dbReference type="ChEBI" id="CHEBI:29991"/>
        <dbReference type="ChEBI" id="CHEBI:30616"/>
        <dbReference type="ChEBI" id="CHEBI:33019"/>
        <dbReference type="ChEBI" id="CHEBI:58048"/>
        <dbReference type="ChEBI" id="CHEBI:58359"/>
        <dbReference type="ChEBI" id="CHEBI:456215"/>
        <dbReference type="EC" id="6.3.5.4"/>
    </reaction>
</comment>
<accession>A4X7Y5</accession>
<dbReference type="GO" id="GO:0005829">
    <property type="term" value="C:cytosol"/>
    <property type="evidence" value="ECO:0007669"/>
    <property type="project" value="TreeGrafter"/>
</dbReference>
<evidence type="ECO:0000256" key="5">
    <source>
        <dbReference type="ARBA" id="ARBA00022840"/>
    </source>
</evidence>
<reference evidence="14" key="1">
    <citation type="journal article" date="2007" name="Proc. Natl. Acad. Sci. U.S.A.">
        <title>Genome sequencing reveals complex secondary metabolome in the marine actinomycete Salinispora tropica.</title>
        <authorList>
            <person name="Udwary D.W."/>
            <person name="Zeigler L."/>
            <person name="Asolkar R.N."/>
            <person name="Singan V."/>
            <person name="Lapidus A."/>
            <person name="Fenical W."/>
            <person name="Jensen P.R."/>
            <person name="Moore B.S."/>
        </authorList>
    </citation>
    <scope>NUCLEOTIDE SEQUENCE [LARGE SCALE GENOMIC DNA]</scope>
    <source>
        <strain evidence="14">ATCC BAA-916 / DSM 44818 / CNB-440</strain>
    </source>
</reference>
<dbReference type="NCBIfam" id="TIGR03104">
    <property type="entry name" value="trio_amidotrans"/>
    <property type="match status" value="1"/>
</dbReference>
<feature type="region of interest" description="Disordered" evidence="11">
    <location>
        <begin position="1"/>
        <end position="23"/>
    </location>
</feature>
<organism evidence="13 14">
    <name type="scientific">Salinispora tropica (strain ATCC BAA-916 / DSM 44818 / JCM 13857 / NBRC 105044 / CNB-440)</name>
    <dbReference type="NCBI Taxonomy" id="369723"/>
    <lineage>
        <taxon>Bacteria</taxon>
        <taxon>Bacillati</taxon>
        <taxon>Actinomycetota</taxon>
        <taxon>Actinomycetes</taxon>
        <taxon>Micromonosporales</taxon>
        <taxon>Micromonosporaceae</taxon>
        <taxon>Salinispora</taxon>
    </lineage>
</organism>
<dbReference type="NCBIfam" id="TIGR01536">
    <property type="entry name" value="asn_synth_AEB"/>
    <property type="match status" value="1"/>
</dbReference>
<dbReference type="KEGG" id="stp:Strop_2541"/>
<evidence type="ECO:0000256" key="10">
    <source>
        <dbReference type="PIRSR" id="PIRSR001589-2"/>
    </source>
</evidence>
<dbReference type="Gene3D" id="3.60.20.10">
    <property type="entry name" value="Glutamine Phosphoribosylpyrophosphate, subunit 1, domain 1"/>
    <property type="match status" value="1"/>
</dbReference>
<dbReference type="InterPro" id="IPR051786">
    <property type="entry name" value="ASN_synthetase/amidase"/>
</dbReference>
<dbReference type="PANTHER" id="PTHR43284">
    <property type="entry name" value="ASPARAGINE SYNTHETASE (GLUTAMINE-HYDROLYZING)"/>
    <property type="match status" value="1"/>
</dbReference>
<proteinExistence type="inferred from homology"/>
<dbReference type="CDD" id="cd00712">
    <property type="entry name" value="AsnB"/>
    <property type="match status" value="1"/>
</dbReference>
<keyword evidence="5 10" id="KW-0067">ATP-binding</keyword>
<dbReference type="EMBL" id="CP000667">
    <property type="protein sequence ID" value="ABP54985.1"/>
    <property type="molecule type" value="Genomic_DNA"/>
</dbReference>
<evidence type="ECO:0000259" key="12">
    <source>
        <dbReference type="PROSITE" id="PS51278"/>
    </source>
</evidence>
<protein>
    <recommendedName>
        <fullName evidence="3">asparagine synthase (glutamine-hydrolyzing)</fullName>
        <ecNumber evidence="3">6.3.5.4</ecNumber>
    </recommendedName>
</protein>
<comment type="pathway">
    <text evidence="1">Amino-acid biosynthesis; L-asparagine biosynthesis; L-asparagine from L-aspartate (L-Gln route): step 1/1.</text>
</comment>
<dbReference type="PANTHER" id="PTHR43284:SF1">
    <property type="entry name" value="ASPARAGINE SYNTHETASE"/>
    <property type="match status" value="1"/>
</dbReference>
<dbReference type="InterPro" id="IPR014729">
    <property type="entry name" value="Rossmann-like_a/b/a_fold"/>
</dbReference>
<evidence type="ECO:0000256" key="6">
    <source>
        <dbReference type="ARBA" id="ARBA00022888"/>
    </source>
</evidence>
<dbReference type="InterPro" id="IPR017535">
    <property type="entry name" value="Asparagine_synth"/>
</dbReference>
<feature type="binding site" evidence="10">
    <location>
        <begin position="397"/>
        <end position="398"/>
    </location>
    <ligand>
        <name>ATP</name>
        <dbReference type="ChEBI" id="CHEBI:30616"/>
    </ligand>
</feature>
<feature type="domain" description="Glutamine amidotransferase type-2" evidence="12">
    <location>
        <begin position="30"/>
        <end position="242"/>
    </location>
</feature>
<evidence type="ECO:0000256" key="9">
    <source>
        <dbReference type="PIRSR" id="PIRSR001589-1"/>
    </source>
</evidence>
<comment type="similarity">
    <text evidence="2">Belongs to the asparagine synthetase family.</text>
</comment>
<sequence>MRRDGGHGIDAHPPDRPDRRTAAGRALSVCGISGEARFDGSRPDTDAVIRMSQAMESRGPDDTGHWTDGWVALGHRRLTIIDLSDAGAQPMVREDLGLALVFNGCIYNYPQLREELRTAGHTFRSTSDTEVILVAYAEWGEAFVDHLVGMFAIGLVDRTRRRLVLARDRLGIKPLYLAESHGRLRFASTLPALLHGGDVDTDIDPVALHHYLSWHSIVPAPRTVLRGVRKLPPATLRVVEADGRSREHVYWQPEYARDPAHAGRDARDWQAAVGDALRTAVRRRLVADVPVGVLLSGGLDSSLIVALLAEAGQHHLQTFSIGFDGRGDEAGDEFHYSDQVARAFGTDHRRIQLADNDLLPAVRATVAAMTEPMGSHDVVAFHLLSEQVAKHVKVAQSGQGADEVFAGYGYHQPLAVVPRDGAAEVFAGAFFDRDHAELSRVVGPAYAHDRDVSRELLVAELAVPGAETALDAVLRLDTHRMLPDDPVKRVDSMSMAWGLEVRTPFLDQDLVALAAACPPEHKVAQGGKGVLKEIAREVLPAEVIDRPKGYFPVPALRNVSGRVRDLVLDALRAPAAQERGLFQPEYVDELLADPAVTQAAAGSNKLWQLGLLELWLQTHHR</sequence>
<name>A4X7Y5_SALTO</name>
<feature type="binding site" evidence="10">
    <location>
        <position position="321"/>
    </location>
    <ligand>
        <name>ATP</name>
        <dbReference type="ChEBI" id="CHEBI:30616"/>
    </ligand>
</feature>
<dbReference type="InterPro" id="IPR001962">
    <property type="entry name" value="Asn_synthase"/>
</dbReference>
<dbReference type="PROSITE" id="PS51278">
    <property type="entry name" value="GATASE_TYPE_2"/>
    <property type="match status" value="1"/>
</dbReference>
<evidence type="ECO:0000256" key="2">
    <source>
        <dbReference type="ARBA" id="ARBA00005752"/>
    </source>
</evidence>
<dbReference type="InterPro" id="IPR017932">
    <property type="entry name" value="GATase_2_dom"/>
</dbReference>
<keyword evidence="6 9" id="KW-0061">Asparagine biosynthesis</keyword>
<dbReference type="Gene3D" id="3.40.50.620">
    <property type="entry name" value="HUPs"/>
    <property type="match status" value="1"/>
</dbReference>
<dbReference type="GO" id="GO:0004066">
    <property type="term" value="F:asparagine synthase (glutamine-hydrolyzing) activity"/>
    <property type="evidence" value="ECO:0007669"/>
    <property type="project" value="UniProtKB-EC"/>
</dbReference>
<dbReference type="Proteomes" id="UP000000235">
    <property type="component" value="Chromosome"/>
</dbReference>
<dbReference type="GO" id="GO:0006529">
    <property type="term" value="P:asparagine biosynthetic process"/>
    <property type="evidence" value="ECO:0007669"/>
    <property type="project" value="UniProtKB-KW"/>
</dbReference>
<gene>
    <name evidence="13" type="ordered locus">Strop_2541</name>
</gene>
<dbReference type="EC" id="6.3.5.4" evidence="3"/>
<dbReference type="CDD" id="cd01991">
    <property type="entry name" value="Asn_synthase_B_C"/>
    <property type="match status" value="1"/>
</dbReference>
<keyword evidence="7 9" id="KW-0315">Glutamine amidotransferase</keyword>
<keyword evidence="4 10" id="KW-0547">Nucleotide-binding</keyword>
<dbReference type="HOGENOM" id="CLU_014658_3_1_11"/>
<evidence type="ECO:0000256" key="8">
    <source>
        <dbReference type="ARBA" id="ARBA00048741"/>
    </source>
</evidence>
<dbReference type="InterPro" id="IPR029055">
    <property type="entry name" value="Ntn_hydrolases_N"/>
</dbReference>
<dbReference type="Pfam" id="PF13522">
    <property type="entry name" value="GATase_6"/>
    <property type="match status" value="1"/>
</dbReference>
<evidence type="ECO:0000313" key="14">
    <source>
        <dbReference type="Proteomes" id="UP000000235"/>
    </source>
</evidence>
<dbReference type="eggNOG" id="COG0367">
    <property type="taxonomic scope" value="Bacteria"/>
</dbReference>
<evidence type="ECO:0000256" key="4">
    <source>
        <dbReference type="ARBA" id="ARBA00022741"/>
    </source>
</evidence>
<keyword evidence="9" id="KW-0028">Amino-acid biosynthesis</keyword>
<dbReference type="GO" id="GO:0005524">
    <property type="term" value="F:ATP binding"/>
    <property type="evidence" value="ECO:0007669"/>
    <property type="project" value="UniProtKB-KW"/>
</dbReference>
<feature type="binding site" evidence="10">
    <location>
        <position position="128"/>
    </location>
    <ligand>
        <name>L-glutamine</name>
        <dbReference type="ChEBI" id="CHEBI:58359"/>
    </ligand>
</feature>
<feature type="binding site" evidence="10">
    <location>
        <position position="294"/>
    </location>
    <ligand>
        <name>ATP</name>
        <dbReference type="ChEBI" id="CHEBI:30616"/>
    </ligand>
</feature>
<evidence type="ECO:0000256" key="11">
    <source>
        <dbReference type="SAM" id="MobiDB-lite"/>
    </source>
</evidence>
<evidence type="ECO:0000313" key="13">
    <source>
        <dbReference type="EMBL" id="ABP54985.1"/>
    </source>
</evidence>
<feature type="compositionally biased region" description="Basic and acidic residues" evidence="11">
    <location>
        <begin position="1"/>
        <end position="21"/>
    </location>
</feature>
<keyword evidence="13" id="KW-0436">Ligase</keyword>
<evidence type="ECO:0000256" key="3">
    <source>
        <dbReference type="ARBA" id="ARBA00012737"/>
    </source>
</evidence>
<dbReference type="PIRSF" id="PIRSF001589">
    <property type="entry name" value="Asn_synthetase_glu-h"/>
    <property type="match status" value="1"/>
</dbReference>